<evidence type="ECO:0000256" key="6">
    <source>
        <dbReference type="ARBA" id="ARBA00023128"/>
    </source>
</evidence>
<evidence type="ECO:0000259" key="13">
    <source>
        <dbReference type="PROSITE" id="PS50076"/>
    </source>
</evidence>
<evidence type="ECO:0000256" key="9">
    <source>
        <dbReference type="ARBA" id="ARBA00058822"/>
    </source>
</evidence>
<evidence type="ECO:0000256" key="11">
    <source>
        <dbReference type="ARBA" id="ARBA00070112"/>
    </source>
</evidence>
<evidence type="ECO:0000313" key="15">
    <source>
        <dbReference type="Proteomes" id="UP000265140"/>
    </source>
</evidence>
<dbReference type="InterPro" id="IPR053025">
    <property type="entry name" value="Mito_ATP_Synthase-Asso"/>
</dbReference>
<name>A0AAY5L6R4_ESOLU</name>
<dbReference type="PRINTS" id="PR00625">
    <property type="entry name" value="JDOMAIN"/>
</dbReference>
<reference evidence="14" key="2">
    <citation type="submission" date="2025-08" db="UniProtKB">
        <authorList>
            <consortium name="Ensembl"/>
        </authorList>
    </citation>
    <scope>IDENTIFICATION</scope>
</reference>
<proteinExistence type="predicted"/>
<evidence type="ECO:0000256" key="2">
    <source>
        <dbReference type="ARBA" id="ARBA00022692"/>
    </source>
</evidence>
<dbReference type="SMART" id="SM00271">
    <property type="entry name" value="DnaJ"/>
    <property type="match status" value="1"/>
</dbReference>
<dbReference type="GO" id="GO:0005743">
    <property type="term" value="C:mitochondrial inner membrane"/>
    <property type="evidence" value="ECO:0007669"/>
    <property type="project" value="UniProtKB-SubCell"/>
</dbReference>
<reference evidence="14 15" key="1">
    <citation type="submission" date="2020-02" db="EMBL/GenBank/DDBJ databases">
        <title>Esox lucius (northern pike) genome, fEsoLuc1, primary haplotype.</title>
        <authorList>
            <person name="Myers G."/>
            <person name="Karagic N."/>
            <person name="Meyer A."/>
            <person name="Pippel M."/>
            <person name="Reichard M."/>
            <person name="Winkler S."/>
            <person name="Tracey A."/>
            <person name="Sims Y."/>
            <person name="Howe K."/>
            <person name="Rhie A."/>
            <person name="Formenti G."/>
            <person name="Durbin R."/>
            <person name="Fedrigo O."/>
            <person name="Jarvis E.D."/>
        </authorList>
    </citation>
    <scope>NUCLEOTIDE SEQUENCE [LARGE SCALE GENOMIC DNA]</scope>
</reference>
<dbReference type="GeneTree" id="ENSGT00510000048685"/>
<dbReference type="PROSITE" id="PS50076">
    <property type="entry name" value="DNAJ_2"/>
    <property type="match status" value="1"/>
</dbReference>
<evidence type="ECO:0000256" key="4">
    <source>
        <dbReference type="ARBA" id="ARBA00022946"/>
    </source>
</evidence>
<keyword evidence="2" id="KW-0812">Transmembrane</keyword>
<evidence type="ECO:0000256" key="12">
    <source>
        <dbReference type="SAM" id="MobiDB-lite"/>
    </source>
</evidence>
<keyword evidence="5" id="KW-1133">Transmembrane helix</keyword>
<feature type="region of interest" description="Disordered" evidence="12">
    <location>
        <begin position="113"/>
        <end position="138"/>
    </location>
</feature>
<dbReference type="InterPro" id="IPR001623">
    <property type="entry name" value="DnaJ_domain"/>
</dbReference>
<evidence type="ECO:0000256" key="8">
    <source>
        <dbReference type="ARBA" id="ARBA00023186"/>
    </source>
</evidence>
<dbReference type="InterPro" id="IPR018253">
    <property type="entry name" value="DnaJ_domain_CS"/>
</dbReference>
<dbReference type="Gene3D" id="1.10.287.110">
    <property type="entry name" value="DnaJ domain"/>
    <property type="match status" value="1"/>
</dbReference>
<evidence type="ECO:0000256" key="10">
    <source>
        <dbReference type="ARBA" id="ARBA00065070"/>
    </source>
</evidence>
<dbReference type="Pfam" id="PF00226">
    <property type="entry name" value="DnaJ"/>
    <property type="match status" value="1"/>
</dbReference>
<evidence type="ECO:0000313" key="14">
    <source>
        <dbReference type="Ensembl" id="ENSELUP00000096210.1"/>
    </source>
</evidence>
<comment type="subunit">
    <text evidence="10">Associates with the ATP synthase complex. Interacts with MT-ATP6; interaction is direct. Interacts with ATP5MC2; interaction is direct.</text>
</comment>
<evidence type="ECO:0000256" key="3">
    <source>
        <dbReference type="ARBA" id="ARBA00022792"/>
    </source>
</evidence>
<dbReference type="SUPFAM" id="SSF46565">
    <property type="entry name" value="Chaperone J-domain"/>
    <property type="match status" value="1"/>
</dbReference>
<dbReference type="Proteomes" id="UP000265140">
    <property type="component" value="Chromosome 7"/>
</dbReference>
<organism evidence="14 15">
    <name type="scientific">Esox lucius</name>
    <name type="common">Northern pike</name>
    <dbReference type="NCBI Taxonomy" id="8010"/>
    <lineage>
        <taxon>Eukaryota</taxon>
        <taxon>Metazoa</taxon>
        <taxon>Chordata</taxon>
        <taxon>Craniata</taxon>
        <taxon>Vertebrata</taxon>
        <taxon>Euteleostomi</taxon>
        <taxon>Actinopterygii</taxon>
        <taxon>Neopterygii</taxon>
        <taxon>Teleostei</taxon>
        <taxon>Protacanthopterygii</taxon>
        <taxon>Esociformes</taxon>
        <taxon>Esocidae</taxon>
        <taxon>Esox</taxon>
    </lineage>
</organism>
<dbReference type="CDD" id="cd06257">
    <property type="entry name" value="DnaJ"/>
    <property type="match status" value="1"/>
</dbReference>
<keyword evidence="15" id="KW-1185">Reference proteome</keyword>
<dbReference type="InterPro" id="IPR036869">
    <property type="entry name" value="J_dom_sf"/>
</dbReference>
<accession>A0AAY5L6R4</accession>
<feature type="domain" description="J" evidence="13">
    <location>
        <begin position="42"/>
        <end position="107"/>
    </location>
</feature>
<keyword evidence="7" id="KW-0472">Membrane</keyword>
<comment type="subcellular location">
    <subcellularLocation>
        <location evidence="1">Mitochondrion inner membrane</location>
        <topology evidence="1">Single-pass membrane protein</topology>
    </subcellularLocation>
</comment>
<keyword evidence="8" id="KW-0143">Chaperone</keyword>
<evidence type="ECO:0000256" key="5">
    <source>
        <dbReference type="ARBA" id="ARBA00022989"/>
    </source>
</evidence>
<keyword evidence="3" id="KW-0999">Mitochondrion inner membrane</keyword>
<evidence type="ECO:0000256" key="1">
    <source>
        <dbReference type="ARBA" id="ARBA00004434"/>
    </source>
</evidence>
<dbReference type="FunFam" id="1.10.287.110:FF:000060">
    <property type="entry name" value="DnaJ (Hsp40) homolog, subfamily C, member 30"/>
    <property type="match status" value="1"/>
</dbReference>
<sequence length="219" mass="25073">MCSVRFASRQSKLSLQQTHGRLLMRAYGNGNLSEPLYKSRTAYYEILEVSPTATQAQIKTAYYKQSFIYHPDKNAGSTEATHRFSNISEAYNVLGNKGLRKKYDRGILSQGDVIGATKPSTKDSKSSPPQPTREAHQSSVLGIDSKKIFDFDNFIRSHYKSQLVKEEEVRVKKEEMRRKKESMKDQDLVNKKCAFMVLHFKTFIVICRATLCNVFKINI</sequence>
<dbReference type="PROSITE" id="PS00636">
    <property type="entry name" value="DNAJ_1"/>
    <property type="match status" value="1"/>
</dbReference>
<dbReference type="PANTHER" id="PTHR44873">
    <property type="entry name" value="DNAJ HOMOLOG SUBFAMILY C MEMBER 30, MITOCHONDRIAL"/>
    <property type="match status" value="1"/>
</dbReference>
<evidence type="ECO:0000256" key="7">
    <source>
        <dbReference type="ARBA" id="ARBA00023136"/>
    </source>
</evidence>
<comment type="function">
    <text evidence="9">Mitochondrial protein enriched in neurons that acts as a regulator of mitochondrial respiration. Associates with the ATP synthase complex and facilitates ATP synthesis. May be a chaperone protein involved in the turnover of the subunits of mitochondrial complex I N-module. It facilitates the degradation of N-module subunits damaged by oxidative stress, and contributes to complex I functional efficiency.</text>
</comment>
<protein>
    <recommendedName>
        <fullName evidence="11">DnaJ homolog subfamily C member 30, mitochondrial</fullName>
    </recommendedName>
</protein>
<reference evidence="14" key="3">
    <citation type="submission" date="2025-09" db="UniProtKB">
        <authorList>
            <consortium name="Ensembl"/>
        </authorList>
    </citation>
    <scope>IDENTIFICATION</scope>
</reference>
<dbReference type="PANTHER" id="PTHR44873:SF1">
    <property type="entry name" value="DNAJ HOMOLOG SUBFAMILY C MEMBER 30, MITOCHONDRIAL"/>
    <property type="match status" value="1"/>
</dbReference>
<keyword evidence="6" id="KW-0496">Mitochondrion</keyword>
<keyword evidence="4" id="KW-0809">Transit peptide</keyword>
<dbReference type="AlphaFoldDB" id="A0AAY5L6R4"/>
<dbReference type="Ensembl" id="ENSELUT00000037856.3">
    <property type="protein sequence ID" value="ENSELUP00000096210.1"/>
    <property type="gene ID" value="ENSELUG00000012155.3"/>
</dbReference>